<reference evidence="2" key="1">
    <citation type="submission" date="2020-09" db="EMBL/GenBank/DDBJ databases">
        <authorList>
            <person name="Blom J."/>
        </authorList>
    </citation>
    <scope>NUCLEOTIDE SEQUENCE</scope>
    <source>
        <strain evidence="2">No.66</strain>
    </source>
</reference>
<dbReference type="RefSeq" id="WP_227398303.1">
    <property type="nucleotide sequence ID" value="NZ_LR882938.1"/>
</dbReference>
<dbReference type="AlphaFoldDB" id="A0AAD1Q492"/>
<evidence type="ECO:0000313" key="2">
    <source>
        <dbReference type="EMBL" id="CAD5958622.1"/>
    </source>
</evidence>
<dbReference type="EMBL" id="LR882963">
    <property type="protein sequence ID" value="CAD5958622.1"/>
    <property type="molecule type" value="Genomic_DNA"/>
</dbReference>
<evidence type="ECO:0000256" key="1">
    <source>
        <dbReference type="SAM" id="MobiDB-lite"/>
    </source>
</evidence>
<proteinExistence type="predicted"/>
<evidence type="ECO:0000313" key="3">
    <source>
        <dbReference type="Proteomes" id="UP001153761"/>
    </source>
</evidence>
<name>A0AAD1Q492_PLAAG</name>
<organism evidence="2 3">
    <name type="scientific">Planktothrix agardhii</name>
    <name type="common">Oscillatoria agardhii</name>
    <dbReference type="NCBI Taxonomy" id="1160"/>
    <lineage>
        <taxon>Bacteria</taxon>
        <taxon>Bacillati</taxon>
        <taxon>Cyanobacteriota</taxon>
        <taxon>Cyanophyceae</taxon>
        <taxon>Oscillatoriophycideae</taxon>
        <taxon>Oscillatoriales</taxon>
        <taxon>Microcoleaceae</taxon>
        <taxon>Planktothrix</taxon>
    </lineage>
</organism>
<dbReference type="Proteomes" id="UP001153761">
    <property type="component" value="Chromosome"/>
</dbReference>
<feature type="region of interest" description="Disordered" evidence="1">
    <location>
        <begin position="25"/>
        <end position="47"/>
    </location>
</feature>
<feature type="region of interest" description="Disordered" evidence="1">
    <location>
        <begin position="1"/>
        <end position="20"/>
    </location>
</feature>
<accession>A0AAD1Q492</accession>
<gene>
    <name evidence="2" type="ORF">PANO66_03124</name>
</gene>
<protein>
    <submittedName>
        <fullName evidence="2">Uncharacterized protein</fullName>
    </submittedName>
</protein>
<sequence>MTQTMSKTESRSKGFELNIDLSGMENKGVTDYKDNPILPGEKVDRYR</sequence>